<sequence>MISEYKKGQPKNPNFINDLVNDDVLDSSLDNLGICPDDQISYNIDEIEDQDIYIINDLNLKNENPLKLNKQKYQNHNKINDMESDWPTDQGIYDELEEKQQNSETEQFWKIKKTKQDNYRVFQKKSKKKTKYFD</sequence>
<evidence type="ECO:0000313" key="2">
    <source>
        <dbReference type="Proteomes" id="UP000689195"/>
    </source>
</evidence>
<proteinExistence type="predicted"/>
<dbReference type="EMBL" id="CAJJDO010000110">
    <property type="protein sequence ID" value="CAD8195621.1"/>
    <property type="molecule type" value="Genomic_DNA"/>
</dbReference>
<comment type="caution">
    <text evidence="1">The sequence shown here is derived from an EMBL/GenBank/DDBJ whole genome shotgun (WGS) entry which is preliminary data.</text>
</comment>
<reference evidence="1" key="1">
    <citation type="submission" date="2021-01" db="EMBL/GenBank/DDBJ databases">
        <authorList>
            <consortium name="Genoscope - CEA"/>
            <person name="William W."/>
        </authorList>
    </citation>
    <scope>NUCLEOTIDE SEQUENCE</scope>
</reference>
<evidence type="ECO:0000313" key="1">
    <source>
        <dbReference type="EMBL" id="CAD8195621.1"/>
    </source>
</evidence>
<accession>A0A8S1X3Q5</accession>
<name>A0A8S1X3Q5_9CILI</name>
<organism evidence="1 2">
    <name type="scientific">Paramecium pentaurelia</name>
    <dbReference type="NCBI Taxonomy" id="43138"/>
    <lineage>
        <taxon>Eukaryota</taxon>
        <taxon>Sar</taxon>
        <taxon>Alveolata</taxon>
        <taxon>Ciliophora</taxon>
        <taxon>Intramacronucleata</taxon>
        <taxon>Oligohymenophorea</taxon>
        <taxon>Peniculida</taxon>
        <taxon>Parameciidae</taxon>
        <taxon>Paramecium</taxon>
    </lineage>
</organism>
<dbReference type="AlphaFoldDB" id="A0A8S1X3Q5"/>
<keyword evidence="2" id="KW-1185">Reference proteome</keyword>
<dbReference type="Proteomes" id="UP000689195">
    <property type="component" value="Unassembled WGS sequence"/>
</dbReference>
<gene>
    <name evidence="1" type="ORF">PPENT_87.1.T1100040</name>
</gene>
<protein>
    <submittedName>
        <fullName evidence="1">Uncharacterized protein</fullName>
    </submittedName>
</protein>